<dbReference type="InterPro" id="IPR039679">
    <property type="entry name" value="NRBF2"/>
</dbReference>
<keyword evidence="1" id="KW-0175">Coiled coil</keyword>
<accession>A0A3M7SJQ3</accession>
<feature type="compositionally biased region" description="Polar residues" evidence="2">
    <location>
        <begin position="262"/>
        <end position="274"/>
    </location>
</feature>
<feature type="compositionally biased region" description="Low complexity" evidence="2">
    <location>
        <begin position="179"/>
        <end position="205"/>
    </location>
</feature>
<evidence type="ECO:0000313" key="4">
    <source>
        <dbReference type="Proteomes" id="UP000276133"/>
    </source>
</evidence>
<keyword evidence="4" id="KW-1185">Reference proteome</keyword>
<dbReference type="GO" id="GO:0006914">
    <property type="term" value="P:autophagy"/>
    <property type="evidence" value="ECO:0007669"/>
    <property type="project" value="InterPro"/>
</dbReference>
<feature type="compositionally biased region" description="Polar residues" evidence="2">
    <location>
        <begin position="218"/>
        <end position="238"/>
    </location>
</feature>
<feature type="compositionally biased region" description="Acidic residues" evidence="2">
    <location>
        <begin position="249"/>
        <end position="258"/>
    </location>
</feature>
<comment type="caution">
    <text evidence="3">The sequence shown here is derived from an EMBL/GenBank/DDBJ whole genome shotgun (WGS) entry which is preliminary data.</text>
</comment>
<evidence type="ECO:0000256" key="1">
    <source>
        <dbReference type="SAM" id="Coils"/>
    </source>
</evidence>
<proteinExistence type="predicted"/>
<dbReference type="OrthoDB" id="10482568at2759"/>
<dbReference type="PANTHER" id="PTHR14964">
    <property type="entry name" value="NUCLEAR RECEPTOR BINDING FACTOR 2"/>
    <property type="match status" value="1"/>
</dbReference>
<feature type="region of interest" description="Disordered" evidence="2">
    <location>
        <begin position="179"/>
        <end position="283"/>
    </location>
</feature>
<evidence type="ECO:0000313" key="3">
    <source>
        <dbReference type="EMBL" id="RNA35942.1"/>
    </source>
</evidence>
<organism evidence="3 4">
    <name type="scientific">Brachionus plicatilis</name>
    <name type="common">Marine rotifer</name>
    <name type="synonym">Brachionus muelleri</name>
    <dbReference type="NCBI Taxonomy" id="10195"/>
    <lineage>
        <taxon>Eukaryota</taxon>
        <taxon>Metazoa</taxon>
        <taxon>Spiralia</taxon>
        <taxon>Gnathifera</taxon>
        <taxon>Rotifera</taxon>
        <taxon>Eurotatoria</taxon>
        <taxon>Monogononta</taxon>
        <taxon>Pseudotrocha</taxon>
        <taxon>Ploima</taxon>
        <taxon>Brachionidae</taxon>
        <taxon>Brachionus</taxon>
    </lineage>
</organism>
<dbReference type="PANTHER" id="PTHR14964:SF2">
    <property type="entry name" value="NUCLEAR RECEPTOR-BINDING FACTOR 2"/>
    <property type="match status" value="1"/>
</dbReference>
<feature type="coiled-coil region" evidence="1">
    <location>
        <begin position="138"/>
        <end position="165"/>
    </location>
</feature>
<reference evidence="3 4" key="1">
    <citation type="journal article" date="2018" name="Sci. Rep.">
        <title>Genomic signatures of local adaptation to the degree of environmental predictability in rotifers.</title>
        <authorList>
            <person name="Franch-Gras L."/>
            <person name="Hahn C."/>
            <person name="Garcia-Roger E.M."/>
            <person name="Carmona M.J."/>
            <person name="Serra M."/>
            <person name="Gomez A."/>
        </authorList>
    </citation>
    <scope>NUCLEOTIDE SEQUENCE [LARGE SCALE GENOMIC DNA]</scope>
    <source>
        <strain evidence="3">HYR1</strain>
    </source>
</reference>
<evidence type="ECO:0000256" key="2">
    <source>
        <dbReference type="SAM" id="MobiDB-lite"/>
    </source>
</evidence>
<dbReference type="Gene3D" id="1.20.58.80">
    <property type="entry name" value="Phosphotransferase system, lactose/cellobiose-type IIA subunit"/>
    <property type="match status" value="1"/>
</dbReference>
<protein>
    <submittedName>
        <fullName evidence="3">Uncharacterized protein</fullName>
    </submittedName>
</protein>
<sequence>MDSLLSNAQRGVRKADSLVKYGLFDEALAQLDKSIVLLNELKSVTSCYDSIQMINTQIDSIDRNMRSVAIKRSESIKKNNQIENLINKKRCESKGDHKQNESVLFQNSSKSIPIAQFNHASKVTKNDKLMIEELSTTNGEYKKVNEFLINEIELLKKENDFLKVELLKIHLNDSLNDLSSNEPANSSSVSNSSSSVLTNNSSVSSHDISARSLDNLGQKPSNLTMTSQRNLKSQNANDNRIDLSKYINNEDESDDDMFNELSDPNDSYTSSNLSLPPHEFIVD</sequence>
<dbReference type="SUPFAM" id="SSF140361">
    <property type="entry name" value="MIT domain-like"/>
    <property type="match status" value="1"/>
</dbReference>
<dbReference type="EMBL" id="REGN01001269">
    <property type="protein sequence ID" value="RNA35942.1"/>
    <property type="molecule type" value="Genomic_DNA"/>
</dbReference>
<gene>
    <name evidence="3" type="ORF">BpHYR1_018782</name>
</gene>
<dbReference type="AlphaFoldDB" id="A0A3M7SJQ3"/>
<dbReference type="Proteomes" id="UP000276133">
    <property type="component" value="Unassembled WGS sequence"/>
</dbReference>
<name>A0A3M7SJQ3_BRAPC</name>